<proteinExistence type="predicted"/>
<sequence length="142" mass="15922">MPRRFIRHPASIPIQIGKRVSSDHDTQYHTQTVDVSAGGLSCESEFLMSPGEPVEVEIALNQPPFKTIGHVVWCKHNGDRFLVGIGFADLATAYAVRMVEQVCYIEEYRQAVLEEEGRELSSEDAALEWISKHAGDFPQNVH</sequence>
<evidence type="ECO:0000259" key="1">
    <source>
        <dbReference type="Pfam" id="PF07238"/>
    </source>
</evidence>
<evidence type="ECO:0000313" key="2">
    <source>
        <dbReference type="EMBL" id="EAR60405.1"/>
    </source>
</evidence>
<dbReference type="AlphaFoldDB" id="A0A7U8C2Q4"/>
<dbReference type="OrthoDB" id="8906365at2"/>
<dbReference type="InterPro" id="IPR009875">
    <property type="entry name" value="PilZ_domain"/>
</dbReference>
<dbReference type="Gene3D" id="2.40.10.220">
    <property type="entry name" value="predicted glycosyltransferase like domains"/>
    <property type="match status" value="1"/>
</dbReference>
<name>A0A7U8C2Q4_NEPCE</name>
<dbReference type="Pfam" id="PF07238">
    <property type="entry name" value="PilZ"/>
    <property type="match status" value="1"/>
</dbReference>
<accession>A0A7U8C2Q4</accession>
<dbReference type="SUPFAM" id="SSF141371">
    <property type="entry name" value="PilZ domain-like"/>
    <property type="match status" value="1"/>
</dbReference>
<keyword evidence="3" id="KW-1185">Reference proteome</keyword>
<protein>
    <recommendedName>
        <fullName evidence="1">PilZ domain-containing protein</fullName>
    </recommendedName>
</protein>
<feature type="domain" description="PilZ" evidence="1">
    <location>
        <begin position="3"/>
        <end position="93"/>
    </location>
</feature>
<reference evidence="2 3" key="1">
    <citation type="submission" date="2006-02" db="EMBL/GenBank/DDBJ databases">
        <authorList>
            <person name="Pinhassi J."/>
            <person name="Pedros-Alio C."/>
            <person name="Ferriera S."/>
            <person name="Johnson J."/>
            <person name="Kravitz S."/>
            <person name="Halpern A."/>
            <person name="Remington K."/>
            <person name="Beeson K."/>
            <person name="Tran B."/>
            <person name="Rogers Y.-H."/>
            <person name="Friedman R."/>
            <person name="Venter J.C."/>
        </authorList>
    </citation>
    <scope>NUCLEOTIDE SEQUENCE [LARGE SCALE GENOMIC DNA]</scope>
    <source>
        <strain evidence="2 3">MED92</strain>
    </source>
</reference>
<dbReference type="EMBL" id="AAOW01000018">
    <property type="protein sequence ID" value="EAR60405.1"/>
    <property type="molecule type" value="Genomic_DNA"/>
</dbReference>
<dbReference type="Proteomes" id="UP000002171">
    <property type="component" value="Unassembled WGS sequence"/>
</dbReference>
<evidence type="ECO:0000313" key="3">
    <source>
        <dbReference type="Proteomes" id="UP000002171"/>
    </source>
</evidence>
<dbReference type="GO" id="GO:0035438">
    <property type="term" value="F:cyclic-di-GMP binding"/>
    <property type="evidence" value="ECO:0007669"/>
    <property type="project" value="InterPro"/>
</dbReference>
<gene>
    <name evidence="2" type="ORF">MED92_01034</name>
</gene>
<dbReference type="RefSeq" id="WP_007022218.1">
    <property type="nucleotide sequence ID" value="NZ_CH724127.1"/>
</dbReference>
<comment type="caution">
    <text evidence="2">The sequence shown here is derived from an EMBL/GenBank/DDBJ whole genome shotgun (WGS) entry which is preliminary data.</text>
</comment>
<organism evidence="2 3">
    <name type="scientific">Neptuniibacter caesariensis</name>
    <dbReference type="NCBI Taxonomy" id="207954"/>
    <lineage>
        <taxon>Bacteria</taxon>
        <taxon>Pseudomonadati</taxon>
        <taxon>Pseudomonadota</taxon>
        <taxon>Gammaproteobacteria</taxon>
        <taxon>Oceanospirillales</taxon>
        <taxon>Oceanospirillaceae</taxon>
        <taxon>Neptuniibacter</taxon>
    </lineage>
</organism>